<dbReference type="Proteomes" id="UP000663193">
    <property type="component" value="Chromosome 11"/>
</dbReference>
<dbReference type="EMBL" id="CP069033">
    <property type="protein sequence ID" value="QRD01100.1"/>
    <property type="molecule type" value="Genomic_DNA"/>
</dbReference>
<evidence type="ECO:0000313" key="3">
    <source>
        <dbReference type="Proteomes" id="UP000663193"/>
    </source>
</evidence>
<protein>
    <submittedName>
        <fullName evidence="2">Uncharacterized protein</fullName>
    </submittedName>
</protein>
<reference evidence="3" key="1">
    <citation type="journal article" date="2021" name="BMC Genomics">
        <title>Chromosome-level genome assembly and manually-curated proteome of model necrotroph Parastagonospora nodorum Sn15 reveals a genome-wide trove of candidate effector homologs, and redundancy of virulence-related functions within an accessory chromosome.</title>
        <authorList>
            <person name="Bertazzoni S."/>
            <person name="Jones D.A.B."/>
            <person name="Phan H.T."/>
            <person name="Tan K.-C."/>
            <person name="Hane J.K."/>
        </authorList>
    </citation>
    <scope>NUCLEOTIDE SEQUENCE [LARGE SCALE GENOMIC DNA]</scope>
    <source>
        <strain evidence="3">SN15 / ATCC MYA-4574 / FGSC 10173)</strain>
    </source>
</reference>
<organism evidence="2 3">
    <name type="scientific">Phaeosphaeria nodorum (strain SN15 / ATCC MYA-4574 / FGSC 10173)</name>
    <name type="common">Glume blotch fungus</name>
    <name type="synonym">Parastagonospora nodorum</name>
    <dbReference type="NCBI Taxonomy" id="321614"/>
    <lineage>
        <taxon>Eukaryota</taxon>
        <taxon>Fungi</taxon>
        <taxon>Dikarya</taxon>
        <taxon>Ascomycota</taxon>
        <taxon>Pezizomycotina</taxon>
        <taxon>Dothideomycetes</taxon>
        <taxon>Pleosporomycetidae</taxon>
        <taxon>Pleosporales</taxon>
        <taxon>Pleosporineae</taxon>
        <taxon>Phaeosphaeriaceae</taxon>
        <taxon>Parastagonospora</taxon>
    </lineage>
</organism>
<evidence type="ECO:0000313" key="2">
    <source>
        <dbReference type="EMBL" id="QRD01100.1"/>
    </source>
</evidence>
<accession>A0A7U2I450</accession>
<proteinExistence type="predicted"/>
<sequence length="148" mass="15812">MLNPLLPLSIHALNSTPSSERILQLPEPFSEDTHPRISHFTLSPPPHLRLSTSTDSVRKVLPTTRAVADSESGADGVVHTQNDPTTGKPRSTCPTIICIFDCDECGGGKDVRSEKIINGVPNASCIGSANGLWEDCDCYHGPPQNSAP</sequence>
<feature type="region of interest" description="Disordered" evidence="1">
    <location>
        <begin position="65"/>
        <end position="86"/>
    </location>
</feature>
<dbReference type="VEuPathDB" id="FungiDB:JI435_153060"/>
<evidence type="ECO:0000256" key="1">
    <source>
        <dbReference type="SAM" id="MobiDB-lite"/>
    </source>
</evidence>
<keyword evidence="3" id="KW-1185">Reference proteome</keyword>
<name>A0A7U2I450_PHANO</name>
<gene>
    <name evidence="2" type="ORF">JI435_153060</name>
</gene>
<dbReference type="AlphaFoldDB" id="A0A7U2I450"/>